<gene>
    <name evidence="2" type="ORF">IC235_09430</name>
</gene>
<dbReference type="EMBL" id="JACXAD010000008">
    <property type="protein sequence ID" value="MBD2768110.1"/>
    <property type="molecule type" value="Genomic_DNA"/>
</dbReference>
<feature type="signal peptide" evidence="1">
    <location>
        <begin position="1"/>
        <end position="27"/>
    </location>
</feature>
<name>A0A927BC76_9BACT</name>
<protein>
    <submittedName>
        <fullName evidence="2">Uncharacterized protein</fullName>
    </submittedName>
</protein>
<comment type="caution">
    <text evidence="2">The sequence shown here is derived from an EMBL/GenBank/DDBJ whole genome shotgun (WGS) entry which is preliminary data.</text>
</comment>
<keyword evidence="3" id="KW-1185">Reference proteome</keyword>
<reference evidence="2" key="1">
    <citation type="submission" date="2020-09" db="EMBL/GenBank/DDBJ databases">
        <authorList>
            <person name="Kim M.K."/>
        </authorList>
    </citation>
    <scope>NUCLEOTIDE SEQUENCE</scope>
    <source>
        <strain evidence="2">BT664</strain>
    </source>
</reference>
<sequence length="150" mass="15931">MKFPLTNALRAALLAGAATLAACPAPAPPRQPSPAQAAQRALMARHDSLMARMDQLYALKAKISAAHAPAAGPYLRGLVAADAAMMHWMHQYHAPDTTGAPAARLAYFQQQQQVLAEVSRQFQATIDSATLFLQQLPPPPTTPVAKPSSN</sequence>
<dbReference type="RefSeq" id="WP_191004924.1">
    <property type="nucleotide sequence ID" value="NZ_JACXAD010000008.1"/>
</dbReference>
<feature type="chain" id="PRO_5037197359" evidence="1">
    <location>
        <begin position="28"/>
        <end position="150"/>
    </location>
</feature>
<organism evidence="2 3">
    <name type="scientific">Hymenobacter montanus</name>
    <dbReference type="NCBI Taxonomy" id="2771359"/>
    <lineage>
        <taxon>Bacteria</taxon>
        <taxon>Pseudomonadati</taxon>
        <taxon>Bacteroidota</taxon>
        <taxon>Cytophagia</taxon>
        <taxon>Cytophagales</taxon>
        <taxon>Hymenobacteraceae</taxon>
        <taxon>Hymenobacter</taxon>
    </lineage>
</organism>
<evidence type="ECO:0000313" key="3">
    <source>
        <dbReference type="Proteomes" id="UP000612233"/>
    </source>
</evidence>
<dbReference type="AlphaFoldDB" id="A0A927BC76"/>
<evidence type="ECO:0000256" key="1">
    <source>
        <dbReference type="SAM" id="SignalP"/>
    </source>
</evidence>
<proteinExistence type="predicted"/>
<evidence type="ECO:0000313" key="2">
    <source>
        <dbReference type="EMBL" id="MBD2768110.1"/>
    </source>
</evidence>
<dbReference type="PROSITE" id="PS51257">
    <property type="entry name" value="PROKAR_LIPOPROTEIN"/>
    <property type="match status" value="1"/>
</dbReference>
<keyword evidence="1" id="KW-0732">Signal</keyword>
<dbReference type="Proteomes" id="UP000612233">
    <property type="component" value="Unassembled WGS sequence"/>
</dbReference>
<accession>A0A927BC76</accession>